<keyword evidence="4" id="KW-0408">Iron</keyword>
<sequence length="468" mass="53614">MNHSPSPDFGIVQSLAEKNDKISNKIAKFDFFDLKLKAGSDLLALVLKNATREYLKLKPAQIDVLPGPRPGHKYVLYAHVPFCESLCPYCSFNRFLFQEDRTRTYFKNLRDEMRLVAGLGYHFESLYFGGGTPTILIDELVETIDLAKELFGIQEVSCETNPNHLTPEILNQLQGRVDRLSVGVQSFDDGLLKQMSRLSKFGSGDEILKRIQNSIGILPSINVDMIFNFPSQTEEILRADIRKVIESGANQVTFYPLMSSPSVSFAMDRAIGKVDYSREQAYYKIVNEELGAAYRPMSAWTYSRQDTRMIDEYIVEYEEYVGIGSGSFSYLDGELFVNTFSLGEYDRLVSSGRMGLSASRRFDTHQQMQYRFMMELFDLKLNKNQFKKDFNGSLEGSLWIEMLFMRLMGAFQKGTNKDLVRLRRDSSYLMVVMMREFFAGVNVLRDQARQALAPNERLMCLVNEKVIS</sequence>
<feature type="domain" description="Radical SAM core" evidence="6">
    <location>
        <begin position="68"/>
        <end position="293"/>
    </location>
</feature>
<evidence type="ECO:0000313" key="8">
    <source>
        <dbReference type="Proteomes" id="UP000055060"/>
    </source>
</evidence>
<evidence type="ECO:0000256" key="5">
    <source>
        <dbReference type="ARBA" id="ARBA00023014"/>
    </source>
</evidence>
<dbReference type="PANTHER" id="PTHR13932:SF5">
    <property type="entry name" value="RADICAL S-ADENOSYL METHIONINE DOMAIN-CONTAINING PROTEIN 1, MITOCHONDRIAL"/>
    <property type="match status" value="1"/>
</dbReference>
<dbReference type="GO" id="GO:0006779">
    <property type="term" value="P:porphyrin-containing compound biosynthetic process"/>
    <property type="evidence" value="ECO:0007669"/>
    <property type="project" value="TreeGrafter"/>
</dbReference>
<accession>A0A0S7BHN0</accession>
<name>A0A0S7BHN0_9CHLR</name>
<keyword evidence="3" id="KW-0479">Metal-binding</keyword>
<dbReference type="InterPro" id="IPR058240">
    <property type="entry name" value="rSAM_sf"/>
</dbReference>
<dbReference type="GO" id="GO:0046872">
    <property type="term" value="F:metal ion binding"/>
    <property type="evidence" value="ECO:0007669"/>
    <property type="project" value="UniProtKB-KW"/>
</dbReference>
<organism evidence="7">
    <name type="scientific">Longilinea arvoryzae</name>
    <dbReference type="NCBI Taxonomy" id="360412"/>
    <lineage>
        <taxon>Bacteria</taxon>
        <taxon>Bacillati</taxon>
        <taxon>Chloroflexota</taxon>
        <taxon>Anaerolineae</taxon>
        <taxon>Anaerolineales</taxon>
        <taxon>Anaerolineaceae</taxon>
        <taxon>Longilinea</taxon>
    </lineage>
</organism>
<dbReference type="GO" id="GO:0051539">
    <property type="term" value="F:4 iron, 4 sulfur cluster binding"/>
    <property type="evidence" value="ECO:0007669"/>
    <property type="project" value="TreeGrafter"/>
</dbReference>
<evidence type="ECO:0000256" key="3">
    <source>
        <dbReference type="ARBA" id="ARBA00022723"/>
    </source>
</evidence>
<reference evidence="7" key="1">
    <citation type="submission" date="2015-07" db="EMBL/GenBank/DDBJ databases">
        <title>Draft Genome Sequences of Anaerolinea thermolimosa IMO-1, Bellilinea caldifistulae GOMI-1, Leptolinea tardivitalis YMTK-2, Levilinea saccharolytica KIBI-1,Longilinea arvoryzae KOME-1, Previously Described as Members of the Anaerolineaceae (Chloroflexi).</title>
        <authorList>
            <person name="Sekiguchi Y."/>
            <person name="Ohashi A."/>
            <person name="Matsuura N."/>
            <person name="Tourlousse M.D."/>
        </authorList>
    </citation>
    <scope>NUCLEOTIDE SEQUENCE [LARGE SCALE GENOMIC DNA]</scope>
    <source>
        <strain evidence="7">KOME-1</strain>
    </source>
</reference>
<dbReference type="SFLD" id="SFLDS00029">
    <property type="entry name" value="Radical_SAM"/>
    <property type="match status" value="1"/>
</dbReference>
<dbReference type="Proteomes" id="UP000055060">
    <property type="component" value="Unassembled WGS sequence"/>
</dbReference>
<evidence type="ECO:0000259" key="6">
    <source>
        <dbReference type="PROSITE" id="PS51918"/>
    </source>
</evidence>
<protein>
    <recommendedName>
        <fullName evidence="1">Heme chaperone HemW</fullName>
    </recommendedName>
</protein>
<dbReference type="NCBIfam" id="NF006385">
    <property type="entry name" value="PRK08629.1"/>
    <property type="match status" value="1"/>
</dbReference>
<dbReference type="PROSITE" id="PS51918">
    <property type="entry name" value="RADICAL_SAM"/>
    <property type="match status" value="1"/>
</dbReference>
<dbReference type="SMART" id="SM00729">
    <property type="entry name" value="Elp3"/>
    <property type="match status" value="1"/>
</dbReference>
<dbReference type="GO" id="GO:0003824">
    <property type="term" value="F:catalytic activity"/>
    <property type="evidence" value="ECO:0007669"/>
    <property type="project" value="InterPro"/>
</dbReference>
<keyword evidence="2" id="KW-0949">S-adenosyl-L-methionine</keyword>
<dbReference type="SFLD" id="SFLDG01065">
    <property type="entry name" value="anaerobic_coproporphyrinogen-I"/>
    <property type="match status" value="1"/>
</dbReference>
<dbReference type="InterPro" id="IPR007197">
    <property type="entry name" value="rSAM"/>
</dbReference>
<dbReference type="InterPro" id="IPR013785">
    <property type="entry name" value="Aldolase_TIM"/>
</dbReference>
<proteinExistence type="predicted"/>
<evidence type="ECO:0000256" key="4">
    <source>
        <dbReference type="ARBA" id="ARBA00023004"/>
    </source>
</evidence>
<dbReference type="AlphaFoldDB" id="A0A0S7BHN0"/>
<keyword evidence="5" id="KW-0411">Iron-sulfur</keyword>
<dbReference type="GO" id="GO:0005737">
    <property type="term" value="C:cytoplasm"/>
    <property type="evidence" value="ECO:0007669"/>
    <property type="project" value="TreeGrafter"/>
</dbReference>
<dbReference type="Gene3D" id="3.20.20.70">
    <property type="entry name" value="Aldolase class I"/>
    <property type="match status" value="1"/>
</dbReference>
<dbReference type="CDD" id="cd01335">
    <property type="entry name" value="Radical_SAM"/>
    <property type="match status" value="1"/>
</dbReference>
<dbReference type="InterPro" id="IPR006638">
    <property type="entry name" value="Elp3/MiaA/NifB-like_rSAM"/>
</dbReference>
<dbReference type="InterPro" id="IPR034505">
    <property type="entry name" value="Coproporphyrinogen-III_oxidase"/>
</dbReference>
<gene>
    <name evidence="7" type="ORF">LARV_02446</name>
</gene>
<dbReference type="SUPFAM" id="SSF102114">
    <property type="entry name" value="Radical SAM enzymes"/>
    <property type="match status" value="1"/>
</dbReference>
<dbReference type="PANTHER" id="PTHR13932">
    <property type="entry name" value="COPROPORPHYRINIGEN III OXIDASE"/>
    <property type="match status" value="1"/>
</dbReference>
<dbReference type="Pfam" id="PF04055">
    <property type="entry name" value="Radical_SAM"/>
    <property type="match status" value="1"/>
</dbReference>
<keyword evidence="8" id="KW-1185">Reference proteome</keyword>
<evidence type="ECO:0000256" key="2">
    <source>
        <dbReference type="ARBA" id="ARBA00022691"/>
    </source>
</evidence>
<evidence type="ECO:0000256" key="1">
    <source>
        <dbReference type="ARBA" id="ARBA00017228"/>
    </source>
</evidence>
<dbReference type="STRING" id="360412.LARV_02446"/>
<evidence type="ECO:0000313" key="7">
    <source>
        <dbReference type="EMBL" id="GAP14672.1"/>
    </source>
</evidence>
<dbReference type="EMBL" id="DF967972">
    <property type="protein sequence ID" value="GAP14672.1"/>
    <property type="molecule type" value="Genomic_DNA"/>
</dbReference>